<protein>
    <recommendedName>
        <fullName evidence="2">non-specific serine/threonine protein kinase</fullName>
        <ecNumber evidence="2">2.7.11.1</ecNumber>
    </recommendedName>
</protein>
<keyword evidence="6 13" id="KW-0418">Kinase</keyword>
<dbReference type="GO" id="GO:0005737">
    <property type="term" value="C:cytoplasm"/>
    <property type="evidence" value="ECO:0007669"/>
    <property type="project" value="TreeGrafter"/>
</dbReference>
<dbReference type="InterPro" id="IPR017441">
    <property type="entry name" value="Protein_kinase_ATP_BS"/>
</dbReference>
<dbReference type="Proteomes" id="UP000324632">
    <property type="component" value="Chromosome 3"/>
</dbReference>
<dbReference type="PANTHER" id="PTHR22984:SF11">
    <property type="entry name" value="AURORA KINASE-RELATED"/>
    <property type="match status" value="1"/>
</dbReference>
<dbReference type="GO" id="GO:0007346">
    <property type="term" value="P:regulation of mitotic cell cycle"/>
    <property type="evidence" value="ECO:0007669"/>
    <property type="project" value="TreeGrafter"/>
</dbReference>
<evidence type="ECO:0000256" key="7">
    <source>
        <dbReference type="ARBA" id="ARBA00022840"/>
    </source>
</evidence>
<dbReference type="PROSITE" id="PS00107">
    <property type="entry name" value="PROTEIN_KINASE_ATP"/>
    <property type="match status" value="1"/>
</dbReference>
<keyword evidence="14" id="KW-1185">Reference proteome</keyword>
<comment type="catalytic activity">
    <reaction evidence="9">
        <text>L-seryl-[protein] + ATP = O-phospho-L-seryl-[protein] + ADP + H(+)</text>
        <dbReference type="Rhea" id="RHEA:17989"/>
        <dbReference type="Rhea" id="RHEA-COMP:9863"/>
        <dbReference type="Rhea" id="RHEA-COMP:11604"/>
        <dbReference type="ChEBI" id="CHEBI:15378"/>
        <dbReference type="ChEBI" id="CHEBI:29999"/>
        <dbReference type="ChEBI" id="CHEBI:30616"/>
        <dbReference type="ChEBI" id="CHEBI:83421"/>
        <dbReference type="ChEBI" id="CHEBI:456216"/>
        <dbReference type="EC" id="2.7.11.1"/>
    </reaction>
</comment>
<comment type="caution">
    <text evidence="13">The sequence shown here is derived from an EMBL/GenBank/DDBJ whole genome shotgun (WGS) entry which is preliminary data.</text>
</comment>
<feature type="region of interest" description="Disordered" evidence="11">
    <location>
        <begin position="95"/>
        <end position="147"/>
    </location>
</feature>
<organism evidence="13 14">
    <name type="scientific">Triplophysa tibetana</name>
    <dbReference type="NCBI Taxonomy" id="1572043"/>
    <lineage>
        <taxon>Eukaryota</taxon>
        <taxon>Metazoa</taxon>
        <taxon>Chordata</taxon>
        <taxon>Craniata</taxon>
        <taxon>Vertebrata</taxon>
        <taxon>Euteleostomi</taxon>
        <taxon>Actinopterygii</taxon>
        <taxon>Neopterygii</taxon>
        <taxon>Teleostei</taxon>
        <taxon>Ostariophysi</taxon>
        <taxon>Cypriniformes</taxon>
        <taxon>Nemacheilidae</taxon>
        <taxon>Triplophysa</taxon>
    </lineage>
</organism>
<sequence length="914" mass="103146">MGQRFGKGEKTDGDSDRSGLYEQSTAAPSAIDRQSPVRFGKLRDMHRRSSEVNSGQGLALSEMEILNTPVVEGADLADSHDHLLVELDLDSNAVQNPVPSKSVQDEEIQPVQAHVESAVEEDVQQSSVRLSEEKLEDSETPSVNMEGLPNSVDQLLVELDLDSDAVQNPVPSKSVRYEEIQPVQAHVESAVEEDVQQSSVRLSEEKLEDSETPSVNMEEINSCMYAVGEILAASACGAVYAGTREQDGLKVALKYVHTSRHLDYIHIPGHREPLPREVALQMRACDDGNIPVIVQLLDWQEHPDRYVMVLERPSPCEGLNKFLESRGGKLDEELAKRIMWQTSVAANICCERGVFHRNITLENLIIGTDTMDVKLINFGCGELLKKSTYNTFKGTREYVCPEFFKTGKYHGKPATVYQLGVLLFVMLCGRFPNSNDRFFINERAWIQHGLTEVCCHLVEDCLQEDPEKRIDLDSIYEHEWFQEDSSDDLQYPFDTGSHDQSRVRAMEINGCQYEIGRKLGQGGFGTVFEGTRLQDILKVAVKFVRKSAFVKDDYISIPGYTRPFPREVGLHMLACEGEFVPVIVQLLDWQETPKHFIMVLERPSPCMDVAYFVKQHRDTVTEKIAQRTRSYACPESIREGKYHGKPATVYSLGVLLYNMLRGKCPALRDLFMINEGTWSKEGLSQGCCQFVIDCLQEDPDNRMDLERVRYHKWFQDQDPANDIQTSVPSGKQDVVQFPDDSGSNFNGHSAEKWEDDEESSMVVLEINGCQYEIGRKLGQGGFGTVYEATRVQDGLKPGYPRPFPREVGLHLLARKGDNVPVIVQLLDWQDYPEQYVMVLELPSPCKDVGTKKYTCPEYVEKGSYHGEQATVYSLGVLLFAMLREDLVSSNPRKQQDVIVQSLEPELNDAKDPQI</sequence>
<dbReference type="SMART" id="SM00220">
    <property type="entry name" value="S_TKc"/>
    <property type="match status" value="2"/>
</dbReference>
<dbReference type="PROSITE" id="PS50011">
    <property type="entry name" value="PROTEIN_KINASE_DOM"/>
    <property type="match status" value="2"/>
</dbReference>
<dbReference type="Gene3D" id="1.10.510.10">
    <property type="entry name" value="Transferase(Phosphotransferase) domain 1"/>
    <property type="match status" value="3"/>
</dbReference>
<evidence type="ECO:0000256" key="5">
    <source>
        <dbReference type="ARBA" id="ARBA00022741"/>
    </source>
</evidence>
<comment type="similarity">
    <text evidence="1">Belongs to the protein kinase superfamily. CAMK Ser/Thr protein kinase family. PIM subfamily.</text>
</comment>
<feature type="region of interest" description="Disordered" evidence="11">
    <location>
        <begin position="1"/>
        <end position="37"/>
    </location>
</feature>
<dbReference type="SUPFAM" id="SSF56112">
    <property type="entry name" value="Protein kinase-like (PK-like)"/>
    <property type="match status" value="3"/>
</dbReference>
<evidence type="ECO:0000256" key="9">
    <source>
        <dbReference type="ARBA" id="ARBA00048679"/>
    </source>
</evidence>
<evidence type="ECO:0000256" key="11">
    <source>
        <dbReference type="SAM" id="MobiDB-lite"/>
    </source>
</evidence>
<dbReference type="PANTHER" id="PTHR22984">
    <property type="entry name" value="SERINE/THREONINE-PROTEIN KINASE PIM"/>
    <property type="match status" value="1"/>
</dbReference>
<proteinExistence type="inferred from homology"/>
<feature type="domain" description="Protein kinase" evidence="12">
    <location>
        <begin position="225"/>
        <end position="481"/>
    </location>
</feature>
<dbReference type="Gene3D" id="3.30.200.20">
    <property type="entry name" value="Phosphorylase Kinase, domain 1"/>
    <property type="match status" value="3"/>
</dbReference>
<comment type="catalytic activity">
    <reaction evidence="8">
        <text>L-threonyl-[protein] + ATP = O-phospho-L-threonyl-[protein] + ADP + H(+)</text>
        <dbReference type="Rhea" id="RHEA:46608"/>
        <dbReference type="Rhea" id="RHEA-COMP:11060"/>
        <dbReference type="Rhea" id="RHEA-COMP:11605"/>
        <dbReference type="ChEBI" id="CHEBI:15378"/>
        <dbReference type="ChEBI" id="CHEBI:30013"/>
        <dbReference type="ChEBI" id="CHEBI:30616"/>
        <dbReference type="ChEBI" id="CHEBI:61977"/>
        <dbReference type="ChEBI" id="CHEBI:456216"/>
        <dbReference type="EC" id="2.7.11.1"/>
    </reaction>
</comment>
<keyword evidence="4" id="KW-0808">Transferase</keyword>
<dbReference type="Pfam" id="PF00069">
    <property type="entry name" value="Pkinase"/>
    <property type="match status" value="2"/>
</dbReference>
<dbReference type="EC" id="2.7.11.1" evidence="2"/>
<gene>
    <name evidence="13" type="ORF">E1301_Tti024204</name>
</gene>
<evidence type="ECO:0000313" key="14">
    <source>
        <dbReference type="Proteomes" id="UP000324632"/>
    </source>
</evidence>
<dbReference type="EMBL" id="SOYY01000003">
    <property type="protein sequence ID" value="KAA0724005.1"/>
    <property type="molecule type" value="Genomic_DNA"/>
</dbReference>
<evidence type="ECO:0000313" key="13">
    <source>
        <dbReference type="EMBL" id="KAA0724005.1"/>
    </source>
</evidence>
<dbReference type="AlphaFoldDB" id="A0A5A9PQI1"/>
<dbReference type="InterPro" id="IPR000719">
    <property type="entry name" value="Prot_kinase_dom"/>
</dbReference>
<keyword evidence="5 10" id="KW-0547">Nucleotide-binding</keyword>
<evidence type="ECO:0000256" key="8">
    <source>
        <dbReference type="ARBA" id="ARBA00047899"/>
    </source>
</evidence>
<evidence type="ECO:0000256" key="6">
    <source>
        <dbReference type="ARBA" id="ARBA00022777"/>
    </source>
</evidence>
<dbReference type="GO" id="GO:0005524">
    <property type="term" value="F:ATP binding"/>
    <property type="evidence" value="ECO:0007669"/>
    <property type="project" value="UniProtKB-UniRule"/>
</dbReference>
<reference evidence="13 14" key="1">
    <citation type="journal article" date="2019" name="Mol. Ecol. Resour.">
        <title>Chromosome-level genome assembly of Triplophysa tibetana, a fish adapted to the harsh high-altitude environment of the Tibetan Plateau.</title>
        <authorList>
            <person name="Yang X."/>
            <person name="Liu H."/>
            <person name="Ma Z."/>
            <person name="Zou Y."/>
            <person name="Zou M."/>
            <person name="Mao Y."/>
            <person name="Li X."/>
            <person name="Wang H."/>
            <person name="Chen T."/>
            <person name="Wang W."/>
            <person name="Yang R."/>
        </authorList>
    </citation>
    <scope>NUCLEOTIDE SEQUENCE [LARGE SCALE GENOMIC DNA]</scope>
    <source>
        <strain evidence="13">TTIB1903HZAU</strain>
        <tissue evidence="13">Muscle</tissue>
    </source>
</reference>
<evidence type="ECO:0000259" key="12">
    <source>
        <dbReference type="PROSITE" id="PS50011"/>
    </source>
</evidence>
<dbReference type="FunFam" id="1.10.510.10:FF:000392">
    <property type="entry name" value="Pim proto-oncogene, serine/threonine kinase,-related 152"/>
    <property type="match status" value="1"/>
</dbReference>
<evidence type="ECO:0000256" key="1">
    <source>
        <dbReference type="ARBA" id="ARBA00005505"/>
    </source>
</evidence>
<keyword evidence="3" id="KW-0723">Serine/threonine-protein kinase</keyword>
<feature type="compositionally biased region" description="Basic and acidic residues" evidence="11">
    <location>
        <begin position="1"/>
        <end position="19"/>
    </location>
</feature>
<dbReference type="InterPro" id="IPR051138">
    <property type="entry name" value="PIM_Ser/Thr_kinase"/>
</dbReference>
<dbReference type="GO" id="GO:0004674">
    <property type="term" value="F:protein serine/threonine kinase activity"/>
    <property type="evidence" value="ECO:0007669"/>
    <property type="project" value="UniProtKB-KW"/>
</dbReference>
<dbReference type="FunFam" id="3.30.200.20:FF:000246">
    <property type="entry name" value="Pim proto-oncogene, serine/threonine kinase,-related 152"/>
    <property type="match status" value="2"/>
</dbReference>
<name>A0A5A9PQI1_9TELE</name>
<dbReference type="InterPro" id="IPR011009">
    <property type="entry name" value="Kinase-like_dom_sf"/>
</dbReference>
<feature type="domain" description="Protein kinase" evidence="12">
    <location>
        <begin position="513"/>
        <end position="914"/>
    </location>
</feature>
<dbReference type="GO" id="GO:0043066">
    <property type="term" value="P:negative regulation of apoptotic process"/>
    <property type="evidence" value="ECO:0007669"/>
    <property type="project" value="TreeGrafter"/>
</dbReference>
<accession>A0A5A9PQI1</accession>
<feature type="region of interest" description="Disordered" evidence="11">
    <location>
        <begin position="189"/>
        <end position="214"/>
    </location>
</feature>
<feature type="binding site" evidence="10">
    <location>
        <position position="546"/>
    </location>
    <ligand>
        <name>ATP</name>
        <dbReference type="ChEBI" id="CHEBI:30616"/>
    </ligand>
</feature>
<evidence type="ECO:0000256" key="2">
    <source>
        <dbReference type="ARBA" id="ARBA00012513"/>
    </source>
</evidence>
<keyword evidence="7 10" id="KW-0067">ATP-binding</keyword>
<evidence type="ECO:0000256" key="3">
    <source>
        <dbReference type="ARBA" id="ARBA00022527"/>
    </source>
</evidence>
<evidence type="ECO:0000256" key="10">
    <source>
        <dbReference type="PROSITE-ProRule" id="PRU10141"/>
    </source>
</evidence>
<evidence type="ECO:0000256" key="4">
    <source>
        <dbReference type="ARBA" id="ARBA00022679"/>
    </source>
</evidence>